<feature type="domain" description="WRKY19-like zinc finger" evidence="1">
    <location>
        <begin position="240"/>
        <end position="264"/>
    </location>
</feature>
<feature type="non-terminal residue" evidence="2">
    <location>
        <position position="1"/>
    </location>
</feature>
<feature type="non-terminal residue" evidence="2">
    <location>
        <position position="334"/>
    </location>
</feature>
<feature type="domain" description="WRKY19-like zinc finger" evidence="1">
    <location>
        <begin position="123"/>
        <end position="147"/>
    </location>
</feature>
<feature type="domain" description="WRKY19-like zinc finger" evidence="1">
    <location>
        <begin position="150"/>
        <end position="173"/>
    </location>
</feature>
<dbReference type="PANTHER" id="PTHR31827">
    <property type="entry name" value="EMB|CAB89363.1"/>
    <property type="match status" value="1"/>
</dbReference>
<dbReference type="EMBL" id="CAXAMM010023741">
    <property type="protein sequence ID" value="CAK9054089.1"/>
    <property type="molecule type" value="Genomic_DNA"/>
</dbReference>
<dbReference type="Pfam" id="PF24906">
    <property type="entry name" value="Zf_WRKY19"/>
    <property type="match status" value="9"/>
</dbReference>
<feature type="domain" description="WRKY19-like zinc finger" evidence="1">
    <location>
        <begin position="99"/>
        <end position="122"/>
    </location>
</feature>
<dbReference type="PANTHER" id="PTHR31827:SF1">
    <property type="entry name" value="EMB|CAB89363.1"/>
    <property type="match status" value="1"/>
</dbReference>
<organism evidence="2 3">
    <name type="scientific">Durusdinium trenchii</name>
    <dbReference type="NCBI Taxonomy" id="1381693"/>
    <lineage>
        <taxon>Eukaryota</taxon>
        <taxon>Sar</taxon>
        <taxon>Alveolata</taxon>
        <taxon>Dinophyceae</taxon>
        <taxon>Suessiales</taxon>
        <taxon>Symbiodiniaceae</taxon>
        <taxon>Durusdinium</taxon>
    </lineage>
</organism>
<evidence type="ECO:0000313" key="3">
    <source>
        <dbReference type="Proteomes" id="UP001642464"/>
    </source>
</evidence>
<feature type="domain" description="WRKY19-like zinc finger" evidence="1">
    <location>
        <begin position="72"/>
        <end position="96"/>
    </location>
</feature>
<feature type="domain" description="WRKY19-like zinc finger" evidence="1">
    <location>
        <begin position="49"/>
        <end position="71"/>
    </location>
</feature>
<evidence type="ECO:0000259" key="1">
    <source>
        <dbReference type="Pfam" id="PF24906"/>
    </source>
</evidence>
<dbReference type="Proteomes" id="UP001642464">
    <property type="component" value="Unassembled WGS sequence"/>
</dbReference>
<protein>
    <submittedName>
        <fullName evidence="2">Probable WRKY transcription factor 19 (WRKY DNA-binding protein 19)</fullName>
    </submittedName>
</protein>
<dbReference type="InterPro" id="IPR056866">
    <property type="entry name" value="Znf_WRKY19"/>
</dbReference>
<feature type="domain" description="WRKY19-like zinc finger" evidence="1">
    <location>
        <begin position="293"/>
        <end position="317"/>
    </location>
</feature>
<keyword evidence="3" id="KW-1185">Reference proteome</keyword>
<evidence type="ECO:0000313" key="2">
    <source>
        <dbReference type="EMBL" id="CAK9054089.1"/>
    </source>
</evidence>
<name>A0ABP0MRL9_9DINO</name>
<keyword evidence="2" id="KW-0238">DNA-binding</keyword>
<accession>A0ABP0MRL9</accession>
<dbReference type="GO" id="GO:0003677">
    <property type="term" value="F:DNA binding"/>
    <property type="evidence" value="ECO:0007669"/>
    <property type="project" value="UniProtKB-KW"/>
</dbReference>
<gene>
    <name evidence="2" type="ORF">SCF082_LOCUS29401</name>
</gene>
<reference evidence="2 3" key="1">
    <citation type="submission" date="2024-02" db="EMBL/GenBank/DDBJ databases">
        <authorList>
            <person name="Chen Y."/>
            <person name="Shah S."/>
            <person name="Dougan E. K."/>
            <person name="Thang M."/>
            <person name="Chan C."/>
        </authorList>
    </citation>
    <scope>NUCLEOTIDE SEQUENCE [LARGE SCALE GENOMIC DNA]</scope>
</reference>
<proteinExistence type="predicted"/>
<sequence length="334" mass="35056">LREKRDGQVIAVRYAWGTTQQEMRGGRDCMKSASRKSSLCVAHGGQRQKRCAEEGCEKGAKQGGHCKSHGGGRRCEFEGCMKSASGKSSLCVAHGGDRGKRCAEEGCEKEAKQGGHCVSHGGGRRCEFEDCMKSAAGKSLLCIAHGGDRGKRCAAEGCEKRARRGGYCKSHGGGRRCEFEDCMKSATGKSSLCVAHGGDRGKRCGEEGCGKLALKGKRCGEEGCGKLALKGGYCISHGGGRRCEFEGCMKSASGKSSLCIAHGGDPGKKWVCGEQGCQKWALKGGCCVSHGGGRRCEFEGCMKSATGKSSLCVAHGGDPGKRCAENGCEKRAKK</sequence>
<feature type="domain" description="WRKY19-like zinc finger" evidence="1">
    <location>
        <begin position="174"/>
        <end position="198"/>
    </location>
</feature>
<comment type="caution">
    <text evidence="2">The sequence shown here is derived from an EMBL/GenBank/DDBJ whole genome shotgun (WGS) entry which is preliminary data.</text>
</comment>
<feature type="domain" description="WRKY19-like zinc finger" evidence="1">
    <location>
        <begin position="216"/>
        <end position="239"/>
    </location>
</feature>